<sequence length="77" mass="8087">MLFLLFKVSVAGGAVRSDVAPPAPRWEENAGFGFGAQGEASKPPMMLLGQRNAFGVDLGDGFRDPTCSVAIVAVDFE</sequence>
<organism evidence="1 2">
    <name type="scientific">Phaeobacter gallaeciensis</name>
    <dbReference type="NCBI Taxonomy" id="60890"/>
    <lineage>
        <taxon>Bacteria</taxon>
        <taxon>Pseudomonadati</taxon>
        <taxon>Pseudomonadota</taxon>
        <taxon>Alphaproteobacteria</taxon>
        <taxon>Rhodobacterales</taxon>
        <taxon>Roseobacteraceae</taxon>
        <taxon>Phaeobacter</taxon>
    </lineage>
</organism>
<dbReference type="Proteomes" id="UP000252706">
    <property type="component" value="Unassembled WGS sequence"/>
</dbReference>
<name>A0A366XC42_9RHOB</name>
<comment type="caution">
    <text evidence="1">The sequence shown here is derived from an EMBL/GenBank/DDBJ whole genome shotgun (WGS) entry which is preliminary data.</text>
</comment>
<protein>
    <submittedName>
        <fullName evidence="1">Uncharacterized protein</fullName>
    </submittedName>
</protein>
<evidence type="ECO:0000313" key="2">
    <source>
        <dbReference type="Proteomes" id="UP000252706"/>
    </source>
</evidence>
<reference evidence="1 2" key="1">
    <citation type="submission" date="2018-07" db="EMBL/GenBank/DDBJ databases">
        <title>Modular assembly of carbohydrate-degrading microbial communities in the ocean.</title>
        <authorList>
            <person name="Enke T.N."/>
            <person name="Datta M.S."/>
            <person name="Schwartzman J.A."/>
            <person name="Cermak N."/>
            <person name="Schmitz D.A."/>
            <person name="Barrere J."/>
            <person name="Cordero O.X."/>
        </authorList>
    </citation>
    <scope>NUCLEOTIDE SEQUENCE [LARGE SCALE GENOMIC DNA]</scope>
    <source>
        <strain evidence="1 2">C3M10</strain>
    </source>
</reference>
<accession>A0A366XC42</accession>
<evidence type="ECO:0000313" key="1">
    <source>
        <dbReference type="EMBL" id="RBW62174.1"/>
    </source>
</evidence>
<dbReference type="AlphaFoldDB" id="A0A366XC42"/>
<proteinExistence type="predicted"/>
<dbReference type="EMBL" id="QOCE01000003">
    <property type="protein sequence ID" value="RBW62174.1"/>
    <property type="molecule type" value="Genomic_DNA"/>
</dbReference>
<gene>
    <name evidence="1" type="ORF">DS909_00775</name>
</gene>